<gene>
    <name evidence="1" type="ORF">B0T26DRAFT_800182</name>
</gene>
<dbReference type="EMBL" id="JAUIRO010000002">
    <property type="protein sequence ID" value="KAK0728423.1"/>
    <property type="molecule type" value="Genomic_DNA"/>
</dbReference>
<keyword evidence="2" id="KW-1185">Reference proteome</keyword>
<sequence length="311" mass="34459">MGSYPGNPKRVQRVKDLAGHIADYQFDILSQNDAQKEKDERAHETLESVAKYHGFSSIWEYTELAIAALPAEENERYNNLRHTIRRTGRVGKNIIVSMGAIATLGLIPGEICEASADLIDSLGKVLKEAFENFQKVLSEISLSDALAEAGSIAAEGAAEASVLTKFGQIAAKPVFALATIDRLVHDDGIESEQLIEKCREYTLDLASKHYMVRKLKEDVETAFSFTEGVIHSLFQDTLDADEGTPSGEKHEIIARKVKEALDRFAILKVPGAVIVSEDLRRKDMNASSWTNEDPDVVQMMGYLEMRKKTNS</sequence>
<dbReference type="GeneID" id="85330265"/>
<reference evidence="1" key="1">
    <citation type="submission" date="2023-06" db="EMBL/GenBank/DDBJ databases">
        <title>Genome-scale phylogeny and comparative genomics of the fungal order Sordariales.</title>
        <authorList>
            <consortium name="Lawrence Berkeley National Laboratory"/>
            <person name="Hensen N."/>
            <person name="Bonometti L."/>
            <person name="Westerberg I."/>
            <person name="Brannstrom I.O."/>
            <person name="Guillou S."/>
            <person name="Cros-Aarteil S."/>
            <person name="Calhoun S."/>
            <person name="Haridas S."/>
            <person name="Kuo A."/>
            <person name="Mondo S."/>
            <person name="Pangilinan J."/>
            <person name="Riley R."/>
            <person name="LaButti K."/>
            <person name="Andreopoulos B."/>
            <person name="Lipzen A."/>
            <person name="Chen C."/>
            <person name="Yanf M."/>
            <person name="Daum C."/>
            <person name="Ng V."/>
            <person name="Clum A."/>
            <person name="Steindorff A."/>
            <person name="Ohm R."/>
            <person name="Martin F."/>
            <person name="Silar P."/>
            <person name="Natvig D."/>
            <person name="Lalanne C."/>
            <person name="Gautier V."/>
            <person name="Ament-velasquez S.L."/>
            <person name="Kruys A."/>
            <person name="Hutchinson M.I."/>
            <person name="Powell A.J."/>
            <person name="Barry K."/>
            <person name="Miller A.N."/>
            <person name="Grigoriev I.V."/>
            <person name="Debuchy R."/>
            <person name="Gladieux P."/>
            <person name="Thoren M.H."/>
            <person name="Johannesson H."/>
        </authorList>
    </citation>
    <scope>NUCLEOTIDE SEQUENCE</scope>
    <source>
        <strain evidence="1">SMH2392-1A</strain>
    </source>
</reference>
<accession>A0AA40B6Y2</accession>
<comment type="caution">
    <text evidence="1">The sequence shown here is derived from an EMBL/GenBank/DDBJ whole genome shotgun (WGS) entry which is preliminary data.</text>
</comment>
<dbReference type="Proteomes" id="UP001172101">
    <property type="component" value="Unassembled WGS sequence"/>
</dbReference>
<protein>
    <submittedName>
        <fullName evidence="1">Uncharacterized protein</fullName>
    </submittedName>
</protein>
<evidence type="ECO:0000313" key="2">
    <source>
        <dbReference type="Proteomes" id="UP001172101"/>
    </source>
</evidence>
<proteinExistence type="predicted"/>
<dbReference type="RefSeq" id="XP_060301278.1">
    <property type="nucleotide sequence ID" value="XM_060446995.1"/>
</dbReference>
<organism evidence="1 2">
    <name type="scientific">Lasiosphaeria miniovina</name>
    <dbReference type="NCBI Taxonomy" id="1954250"/>
    <lineage>
        <taxon>Eukaryota</taxon>
        <taxon>Fungi</taxon>
        <taxon>Dikarya</taxon>
        <taxon>Ascomycota</taxon>
        <taxon>Pezizomycotina</taxon>
        <taxon>Sordariomycetes</taxon>
        <taxon>Sordariomycetidae</taxon>
        <taxon>Sordariales</taxon>
        <taxon>Lasiosphaeriaceae</taxon>
        <taxon>Lasiosphaeria</taxon>
    </lineage>
</organism>
<dbReference type="AlphaFoldDB" id="A0AA40B6Y2"/>
<evidence type="ECO:0000313" key="1">
    <source>
        <dbReference type="EMBL" id="KAK0728423.1"/>
    </source>
</evidence>
<name>A0AA40B6Y2_9PEZI</name>